<dbReference type="Gene3D" id="2.60.40.1120">
    <property type="entry name" value="Carboxypeptidase-like, regulatory domain"/>
    <property type="match status" value="1"/>
</dbReference>
<evidence type="ECO:0000256" key="3">
    <source>
        <dbReference type="ARBA" id="ARBA00022452"/>
    </source>
</evidence>
<dbReference type="Pfam" id="PF07715">
    <property type="entry name" value="Plug"/>
    <property type="match status" value="1"/>
</dbReference>
<dbReference type="SUPFAM" id="SSF49464">
    <property type="entry name" value="Carboxypeptidase regulatory domain-like"/>
    <property type="match status" value="1"/>
</dbReference>
<keyword evidence="16" id="KW-1185">Reference proteome</keyword>
<keyword evidence="5 12" id="KW-0732">Signal</keyword>
<evidence type="ECO:0000259" key="14">
    <source>
        <dbReference type="Pfam" id="PF07715"/>
    </source>
</evidence>
<keyword evidence="7 10" id="KW-0472">Membrane</keyword>
<evidence type="ECO:0000256" key="10">
    <source>
        <dbReference type="PROSITE-ProRule" id="PRU01360"/>
    </source>
</evidence>
<dbReference type="Pfam" id="PF00593">
    <property type="entry name" value="TonB_dep_Rec_b-barrel"/>
    <property type="match status" value="1"/>
</dbReference>
<dbReference type="NCBIfam" id="TIGR04056">
    <property type="entry name" value="OMP_RagA_SusC"/>
    <property type="match status" value="1"/>
</dbReference>
<dbReference type="GO" id="GO:0044718">
    <property type="term" value="P:siderophore transmembrane transport"/>
    <property type="evidence" value="ECO:0007669"/>
    <property type="project" value="TreeGrafter"/>
</dbReference>
<feature type="signal peptide" evidence="12">
    <location>
        <begin position="1"/>
        <end position="22"/>
    </location>
</feature>
<evidence type="ECO:0000259" key="13">
    <source>
        <dbReference type="Pfam" id="PF00593"/>
    </source>
</evidence>
<evidence type="ECO:0000256" key="4">
    <source>
        <dbReference type="ARBA" id="ARBA00022692"/>
    </source>
</evidence>
<dbReference type="InterPro" id="IPR000531">
    <property type="entry name" value="Beta-barrel_TonB"/>
</dbReference>
<dbReference type="EMBL" id="JACVDC010000012">
    <property type="protein sequence ID" value="MBC9795567.1"/>
    <property type="molecule type" value="Genomic_DNA"/>
</dbReference>
<organism evidence="15 16">
    <name type="scientific">Sinomicrobium weinanense</name>
    <dbReference type="NCBI Taxonomy" id="2842200"/>
    <lineage>
        <taxon>Bacteria</taxon>
        <taxon>Pseudomonadati</taxon>
        <taxon>Bacteroidota</taxon>
        <taxon>Flavobacteriia</taxon>
        <taxon>Flavobacteriales</taxon>
        <taxon>Flavobacteriaceae</taxon>
        <taxon>Sinomicrobium</taxon>
    </lineage>
</organism>
<dbReference type="InterPro" id="IPR023997">
    <property type="entry name" value="TonB-dep_OMP_SusC/RagA_CS"/>
</dbReference>
<dbReference type="Pfam" id="PF13715">
    <property type="entry name" value="CarbopepD_reg_2"/>
    <property type="match status" value="1"/>
</dbReference>
<dbReference type="InterPro" id="IPR008969">
    <property type="entry name" value="CarboxyPept-like_regulatory"/>
</dbReference>
<accession>A0A926JQR2</accession>
<comment type="similarity">
    <text evidence="10 11">Belongs to the TonB-dependent receptor family.</text>
</comment>
<dbReference type="Gene3D" id="2.40.170.20">
    <property type="entry name" value="TonB-dependent receptor, beta-barrel domain"/>
    <property type="match status" value="1"/>
</dbReference>
<dbReference type="InterPro" id="IPR036942">
    <property type="entry name" value="Beta-barrel_TonB_sf"/>
</dbReference>
<keyword evidence="6 11" id="KW-0798">TonB box</keyword>
<feature type="domain" description="TonB-dependent receptor-like beta-barrel" evidence="13">
    <location>
        <begin position="454"/>
        <end position="920"/>
    </location>
</feature>
<evidence type="ECO:0000313" key="16">
    <source>
        <dbReference type="Proteomes" id="UP000653730"/>
    </source>
</evidence>
<evidence type="ECO:0000256" key="8">
    <source>
        <dbReference type="ARBA" id="ARBA00023170"/>
    </source>
</evidence>
<gene>
    <name evidence="15" type="ORF">IBL28_06295</name>
</gene>
<dbReference type="PANTHER" id="PTHR30069">
    <property type="entry name" value="TONB-DEPENDENT OUTER MEMBRANE RECEPTOR"/>
    <property type="match status" value="1"/>
</dbReference>
<dbReference type="PANTHER" id="PTHR30069:SF29">
    <property type="entry name" value="HEMOGLOBIN AND HEMOGLOBIN-HAPTOGLOBIN-BINDING PROTEIN 1-RELATED"/>
    <property type="match status" value="1"/>
</dbReference>
<dbReference type="GO" id="GO:0015344">
    <property type="term" value="F:siderophore uptake transmembrane transporter activity"/>
    <property type="evidence" value="ECO:0007669"/>
    <property type="project" value="TreeGrafter"/>
</dbReference>
<dbReference type="InterPro" id="IPR039426">
    <property type="entry name" value="TonB-dep_rcpt-like"/>
</dbReference>
<comment type="caution">
    <text evidence="15">The sequence shown here is derived from an EMBL/GenBank/DDBJ whole genome shotgun (WGS) entry which is preliminary data.</text>
</comment>
<dbReference type="Gene3D" id="2.170.130.10">
    <property type="entry name" value="TonB-dependent receptor, plug domain"/>
    <property type="match status" value="1"/>
</dbReference>
<dbReference type="PROSITE" id="PS52016">
    <property type="entry name" value="TONB_DEPENDENT_REC_3"/>
    <property type="match status" value="1"/>
</dbReference>
<keyword evidence="9 10" id="KW-0998">Cell outer membrane</keyword>
<keyword evidence="2 10" id="KW-0813">Transport</keyword>
<evidence type="ECO:0000256" key="5">
    <source>
        <dbReference type="ARBA" id="ARBA00022729"/>
    </source>
</evidence>
<dbReference type="InterPro" id="IPR023996">
    <property type="entry name" value="TonB-dep_OMP_SusC/RagA"/>
</dbReference>
<keyword evidence="8" id="KW-0675">Receptor</keyword>
<reference evidence="15 16" key="1">
    <citation type="submission" date="2020-09" db="EMBL/GenBank/DDBJ databases">
        <title>Sinomicrobium weinanense sp. nov., a halophilic bacteria isolated from saline-alkali soil.</title>
        <authorList>
            <person name="Wu P."/>
            <person name="Ren H."/>
            <person name="Mei Y."/>
            <person name="Liang Y."/>
            <person name="Chen Z."/>
        </authorList>
    </citation>
    <scope>NUCLEOTIDE SEQUENCE [LARGE SCALE GENOMIC DNA]</scope>
    <source>
        <strain evidence="15 16">FJxs</strain>
    </source>
</reference>
<dbReference type="AlphaFoldDB" id="A0A926JQR2"/>
<comment type="subcellular location">
    <subcellularLocation>
        <location evidence="1 10">Cell outer membrane</location>
        <topology evidence="1 10">Multi-pass membrane protein</topology>
    </subcellularLocation>
</comment>
<proteinExistence type="inferred from homology"/>
<dbReference type="GO" id="GO:0009279">
    <property type="term" value="C:cell outer membrane"/>
    <property type="evidence" value="ECO:0007669"/>
    <property type="project" value="UniProtKB-SubCell"/>
</dbReference>
<keyword evidence="3 10" id="KW-1134">Transmembrane beta strand</keyword>
<evidence type="ECO:0000256" key="9">
    <source>
        <dbReference type="ARBA" id="ARBA00023237"/>
    </source>
</evidence>
<dbReference type="RefSeq" id="WP_187964720.1">
    <property type="nucleotide sequence ID" value="NZ_JACVDC010000012.1"/>
</dbReference>
<dbReference type="InterPro" id="IPR037066">
    <property type="entry name" value="Plug_dom_sf"/>
</dbReference>
<sequence length="1063" mass="116889">MRTKFSGILTLFLALMVQIGLAQEKTVSGTVTSAADGMPLPGVNILVKGTSTGTQTDFDGNFTIDASEGQTLVVSYIGMKTTEVVIGASSAVNIQLEEDAQALEEVVVTALGISREKKQLGYSSQEVGGDAVSTVQSGNVANALSGKVSGLQIKRNNNMGGSTNVVIRGSNSITGNNQALWVVDGVPIDNSNINDNTQLSGGSGFDFGNGASDINPDDIESMNVLKGAAATALYGSRAANGAIIITTKKGKKDQGLGVTITNSTIIGKIDKKTFPEYQKEYGAGYGPSFRENVDFDGDGVNDKIVLTGHDASYGPAFDPNLMVYQWNSFDPALPTYMQKTPWVAAKNGAAAFFEQSVTQTNSVSVSGGTDESSFRLSYTRLDQDGILPNSKLKRHTINFSASHNLSDKITVSGAANYIKTNVTGRNETGYSDNIVSAFRQWWQTNVDLKEQRNAYFSTGRNITWNTKSQNDLVPAYHDNPYFQRYESYESDRKNRFFGFGAVNYDVNDWFSITGRASVDTYDYIQEERVAVGSNRPSQYQRYNRNFTELNYDLLLNFNTNISDRISFTGLLGMNSRRSYLNTILQSTNGGLKVPGLYALNNSVNPILPPTETEEKKAVDGIFASASFGFDNMLFLEGTIRRDVSSTLPKDNNTYYYPSVTASYVFSNDIEWLTFGKLRVNYAEVGNDAPFASILDTYDKDPLFGDNATMFSVSDEKRNPDLKSERTKSWEAGLELQFFQRRLGLDLSFYQTNTVDQILPVPVTVATGYSRRFVNSGEVRNRGVEVSLNATPVKTEDFSWDVGVNWSLNRNKVLELYDDIDNIVLYSYQSNVTYNVEKGQPLGVLKGTDFVYDDQGNKVVGEDGLYLVNTSTTNEIGNVNPDWMGGLSNTFRYKNLALNFLIDMQKGGSVYSLDMWYGTGTGLYKETAGLNDLGNPKRAPLANGGGIIHPGVKENGEPNDVRLDMSDYGNLGYEQMPNRAYVYDASYIKLREVSLTYTLPKKYLEDSFFNNLELSLVGSNLWIIHKNLPYADPEAGLSSGNSQGFQSGVLPTTRDVGFNVKLQF</sequence>
<feature type="domain" description="TonB-dependent receptor plug" evidence="14">
    <location>
        <begin position="118"/>
        <end position="242"/>
    </location>
</feature>
<dbReference type="SUPFAM" id="SSF56935">
    <property type="entry name" value="Porins"/>
    <property type="match status" value="1"/>
</dbReference>
<dbReference type="NCBIfam" id="TIGR04057">
    <property type="entry name" value="SusC_RagA_signa"/>
    <property type="match status" value="1"/>
</dbReference>
<evidence type="ECO:0000256" key="12">
    <source>
        <dbReference type="SAM" id="SignalP"/>
    </source>
</evidence>
<evidence type="ECO:0000256" key="1">
    <source>
        <dbReference type="ARBA" id="ARBA00004571"/>
    </source>
</evidence>
<dbReference type="Proteomes" id="UP000653730">
    <property type="component" value="Unassembled WGS sequence"/>
</dbReference>
<protein>
    <submittedName>
        <fullName evidence="15">SusC/RagA family TonB-linked outer membrane protein</fullName>
    </submittedName>
</protein>
<evidence type="ECO:0000313" key="15">
    <source>
        <dbReference type="EMBL" id="MBC9795567.1"/>
    </source>
</evidence>
<dbReference type="InterPro" id="IPR012910">
    <property type="entry name" value="Plug_dom"/>
</dbReference>
<evidence type="ECO:0000256" key="6">
    <source>
        <dbReference type="ARBA" id="ARBA00023077"/>
    </source>
</evidence>
<keyword evidence="4 10" id="KW-0812">Transmembrane</keyword>
<evidence type="ECO:0000256" key="2">
    <source>
        <dbReference type="ARBA" id="ARBA00022448"/>
    </source>
</evidence>
<feature type="chain" id="PRO_5037541094" evidence="12">
    <location>
        <begin position="23"/>
        <end position="1063"/>
    </location>
</feature>
<evidence type="ECO:0000256" key="7">
    <source>
        <dbReference type="ARBA" id="ARBA00023136"/>
    </source>
</evidence>
<name>A0A926JQR2_9FLAO</name>
<evidence type="ECO:0000256" key="11">
    <source>
        <dbReference type="RuleBase" id="RU003357"/>
    </source>
</evidence>